<dbReference type="InterPro" id="IPR036513">
    <property type="entry name" value="STAS_dom_sf"/>
</dbReference>
<keyword evidence="2" id="KW-1185">Reference proteome</keyword>
<evidence type="ECO:0000313" key="2">
    <source>
        <dbReference type="Proteomes" id="UP000295701"/>
    </source>
</evidence>
<dbReference type="AlphaFoldDB" id="A0A4R6A7Y4"/>
<protein>
    <submittedName>
        <fullName evidence="1">STAS/SEC14 domain-containing protein</fullName>
    </submittedName>
</protein>
<name>A0A4R6A7Y4_9RHOB</name>
<evidence type="ECO:0000313" key="1">
    <source>
        <dbReference type="EMBL" id="TDL79820.1"/>
    </source>
</evidence>
<dbReference type="OrthoDB" id="5457369at2"/>
<dbReference type="SUPFAM" id="SSF52091">
    <property type="entry name" value="SpoIIaa-like"/>
    <property type="match status" value="1"/>
</dbReference>
<comment type="caution">
    <text evidence="1">The sequence shown here is derived from an EMBL/GenBank/DDBJ whole genome shotgun (WGS) entry which is preliminary data.</text>
</comment>
<reference evidence="1 2" key="1">
    <citation type="submission" date="2019-03" db="EMBL/GenBank/DDBJ databases">
        <title>Primorskyibacter sp. SS33 isolated from sediments.</title>
        <authorList>
            <person name="Xunke S."/>
        </authorList>
    </citation>
    <scope>NUCLEOTIDE SEQUENCE [LARGE SCALE GENOMIC DNA]</scope>
    <source>
        <strain evidence="1 2">SS33</strain>
    </source>
</reference>
<dbReference type="InterPro" id="IPR021866">
    <property type="entry name" value="SpoIIAA-like"/>
</dbReference>
<accession>A0A4R6A7Y4</accession>
<organism evidence="1 2">
    <name type="scientific">Palleronia sediminis</name>
    <dbReference type="NCBI Taxonomy" id="2547833"/>
    <lineage>
        <taxon>Bacteria</taxon>
        <taxon>Pseudomonadati</taxon>
        <taxon>Pseudomonadota</taxon>
        <taxon>Alphaproteobacteria</taxon>
        <taxon>Rhodobacterales</taxon>
        <taxon>Roseobacteraceae</taxon>
        <taxon>Palleronia</taxon>
    </lineage>
</organism>
<sequence length="137" mass="15604">MDPSKGCPMLVTPSIRETPTDRADVYAFHIMGEVSEDDMEDMAERMNDVFDRHDKVSMLLIFDRYEGAETQAHFDWDVIRSRLRSVTKVEKYAVAKAPERAGKLVERFGKLLPLEARAFDDVDAAWVFVGARPVHTA</sequence>
<gene>
    <name evidence="1" type="ORF">E2L08_07990</name>
</gene>
<dbReference type="Proteomes" id="UP000295701">
    <property type="component" value="Unassembled WGS sequence"/>
</dbReference>
<dbReference type="Gene3D" id="3.40.50.10600">
    <property type="entry name" value="SpoIIaa-like domains"/>
    <property type="match status" value="1"/>
</dbReference>
<dbReference type="EMBL" id="SNAA01000007">
    <property type="protein sequence ID" value="TDL79820.1"/>
    <property type="molecule type" value="Genomic_DNA"/>
</dbReference>
<dbReference type="Pfam" id="PF11964">
    <property type="entry name" value="SpoIIAA-like"/>
    <property type="match status" value="1"/>
</dbReference>
<proteinExistence type="predicted"/>
<dbReference type="InterPro" id="IPR038396">
    <property type="entry name" value="SpoIIAA-like_sf"/>
</dbReference>